<dbReference type="Gene3D" id="2.40.50.90">
    <property type="match status" value="1"/>
</dbReference>
<dbReference type="GO" id="GO:0043186">
    <property type="term" value="C:P granule"/>
    <property type="evidence" value="ECO:0007669"/>
    <property type="project" value="TreeGrafter"/>
</dbReference>
<dbReference type="InterPro" id="IPR002893">
    <property type="entry name" value="Znf_MYND"/>
</dbReference>
<dbReference type="InterPro" id="IPR035979">
    <property type="entry name" value="RBD_domain_sf"/>
</dbReference>
<feature type="domain" description="Tudor" evidence="6">
    <location>
        <begin position="830"/>
        <end position="889"/>
    </location>
</feature>
<protein>
    <recommendedName>
        <fullName evidence="10">Tudor domain-containing protein 1</fullName>
    </recommendedName>
</protein>
<feature type="domain" description="Tudor" evidence="6">
    <location>
        <begin position="616"/>
        <end position="674"/>
    </location>
</feature>
<feature type="coiled-coil region" evidence="5">
    <location>
        <begin position="139"/>
        <end position="166"/>
    </location>
</feature>
<feature type="domain" description="MYND-type" evidence="7">
    <location>
        <begin position="303"/>
        <end position="338"/>
    </location>
</feature>
<comment type="caution">
    <text evidence="8">The sequence shown here is derived from an EMBL/GenBank/DDBJ whole genome shotgun (WGS) entry which is preliminary data.</text>
</comment>
<dbReference type="CDD" id="cd00590">
    <property type="entry name" value="RRM_SF"/>
    <property type="match status" value="1"/>
</dbReference>
<dbReference type="InterPro" id="IPR012677">
    <property type="entry name" value="Nucleotide-bd_a/b_plait_sf"/>
</dbReference>
<dbReference type="GO" id="GO:0008270">
    <property type="term" value="F:zinc ion binding"/>
    <property type="evidence" value="ECO:0007669"/>
    <property type="project" value="UniProtKB-KW"/>
</dbReference>
<evidence type="ECO:0000256" key="5">
    <source>
        <dbReference type="SAM" id="Coils"/>
    </source>
</evidence>
<dbReference type="Gene3D" id="2.30.30.140">
    <property type="match status" value="3"/>
</dbReference>
<evidence type="ECO:0000313" key="8">
    <source>
        <dbReference type="EMBL" id="KAJ1526253.1"/>
    </source>
</evidence>
<dbReference type="SUPFAM" id="SSF144232">
    <property type="entry name" value="HIT/MYND zinc finger-like"/>
    <property type="match status" value="1"/>
</dbReference>
<dbReference type="PANTHER" id="PTHR22948:SF15">
    <property type="entry name" value="TUDOR DOMAIN-CONTAINING PROTEIN 6"/>
    <property type="match status" value="1"/>
</dbReference>
<proteinExistence type="predicted"/>
<dbReference type="PROSITE" id="PS50865">
    <property type="entry name" value="ZF_MYND_2"/>
    <property type="match status" value="1"/>
</dbReference>
<dbReference type="GO" id="GO:0007283">
    <property type="term" value="P:spermatogenesis"/>
    <property type="evidence" value="ECO:0007669"/>
    <property type="project" value="TreeGrafter"/>
</dbReference>
<dbReference type="CDD" id="cd20379">
    <property type="entry name" value="Tudor_dTUD-like"/>
    <property type="match status" value="1"/>
</dbReference>
<name>A0AAV7XNM2_9NEOP</name>
<keyword evidence="2 4" id="KW-0863">Zinc-finger</keyword>
<accession>A0AAV7XNM2</accession>
<dbReference type="GO" id="GO:0034587">
    <property type="term" value="P:piRNA processing"/>
    <property type="evidence" value="ECO:0007669"/>
    <property type="project" value="TreeGrafter"/>
</dbReference>
<dbReference type="Gene3D" id="3.30.70.330">
    <property type="match status" value="1"/>
</dbReference>
<keyword evidence="3" id="KW-0862">Zinc</keyword>
<dbReference type="GO" id="GO:0030719">
    <property type="term" value="P:P granule organization"/>
    <property type="evidence" value="ECO:0007669"/>
    <property type="project" value="TreeGrafter"/>
</dbReference>
<dbReference type="InterPro" id="IPR002999">
    <property type="entry name" value="Tudor"/>
</dbReference>
<keyword evidence="9" id="KW-1185">Reference proteome</keyword>
<evidence type="ECO:0000313" key="9">
    <source>
        <dbReference type="Proteomes" id="UP001075354"/>
    </source>
</evidence>
<dbReference type="Proteomes" id="UP001075354">
    <property type="component" value="Chromosome 7"/>
</dbReference>
<dbReference type="Gene3D" id="6.10.140.2220">
    <property type="match status" value="1"/>
</dbReference>
<dbReference type="EMBL" id="JAPTSV010000007">
    <property type="protein sequence ID" value="KAJ1526253.1"/>
    <property type="molecule type" value="Genomic_DNA"/>
</dbReference>
<dbReference type="Pfam" id="PF01753">
    <property type="entry name" value="zf-MYND"/>
    <property type="match status" value="1"/>
</dbReference>
<dbReference type="SUPFAM" id="SSF63748">
    <property type="entry name" value="Tudor/PWWP/MBT"/>
    <property type="match status" value="3"/>
</dbReference>
<organism evidence="8 9">
    <name type="scientific">Megalurothrips usitatus</name>
    <name type="common">bean blossom thrips</name>
    <dbReference type="NCBI Taxonomy" id="439358"/>
    <lineage>
        <taxon>Eukaryota</taxon>
        <taxon>Metazoa</taxon>
        <taxon>Ecdysozoa</taxon>
        <taxon>Arthropoda</taxon>
        <taxon>Hexapoda</taxon>
        <taxon>Insecta</taxon>
        <taxon>Pterygota</taxon>
        <taxon>Neoptera</taxon>
        <taxon>Paraneoptera</taxon>
        <taxon>Thysanoptera</taxon>
        <taxon>Terebrantia</taxon>
        <taxon>Thripoidea</taxon>
        <taxon>Thripidae</taxon>
        <taxon>Megalurothrips</taxon>
    </lineage>
</organism>
<dbReference type="InterPro" id="IPR035437">
    <property type="entry name" value="SNase_OB-fold_sf"/>
</dbReference>
<dbReference type="InterPro" id="IPR050621">
    <property type="entry name" value="Tudor_domain_containing"/>
</dbReference>
<evidence type="ECO:0000259" key="6">
    <source>
        <dbReference type="PROSITE" id="PS50304"/>
    </source>
</evidence>
<evidence type="ECO:0000256" key="1">
    <source>
        <dbReference type="ARBA" id="ARBA00022723"/>
    </source>
</evidence>
<evidence type="ECO:0008006" key="10">
    <source>
        <dbReference type="Google" id="ProtNLM"/>
    </source>
</evidence>
<dbReference type="PROSITE" id="PS50304">
    <property type="entry name" value="TUDOR"/>
    <property type="match status" value="2"/>
</dbReference>
<dbReference type="PANTHER" id="PTHR22948">
    <property type="entry name" value="TUDOR DOMAIN CONTAINING PROTEIN"/>
    <property type="match status" value="1"/>
</dbReference>
<dbReference type="AlphaFoldDB" id="A0AAV7XNM2"/>
<keyword evidence="1" id="KW-0479">Metal-binding</keyword>
<dbReference type="GO" id="GO:0003676">
    <property type="term" value="F:nucleic acid binding"/>
    <property type="evidence" value="ECO:0007669"/>
    <property type="project" value="InterPro"/>
</dbReference>
<evidence type="ECO:0000256" key="2">
    <source>
        <dbReference type="ARBA" id="ARBA00022771"/>
    </source>
</evidence>
<sequence>MMKDMVNDIQICVENVRHRDPDFDSNWDPMRDDYENVQLNAYDHGPGANLDVSLQRPAYRNAKNEVVYKIMINRIPHGLTQIGLENIFLNCGSPKVSKCYKENADRIIWALVEFKTLQEAERAILMLDNQPPLNMKVSFARSDEENERLKKKREEEEKIAQKWAMEYASNSSSFTPNQLPGSSRLIPKGGLGRGTRGKFILNAYRQNCERGSGLKNCVWSNGVPDFRDPGGLMYNPHSNRHDASNKYMQGFVVTTTGKNSVRRVVMGRGLCFNRSGEASLSSDCEVVLEKTVGSDVMVPLLPCRKCSSETTQKCSMCGTPYCSRKCQRDDYGRHKPECATKQSIDYPVDASSKETLKFVPMCKPLEPVIKMESEPTPTNSHWDGLNSVVGLLGEGTQAVFEIKSEDSGQFHGTLSCHEVLEVADKLLCLGHILQQSVLDLSFWPAPGTMVAVKYEGSVCRATILFTPIIGDSTVFKVALCDYAKIEDIQAENIFRLASDISGLPELAVTCDVLQSSPQERSLDLKVEGPSNSKVTAQVVNNNNEVIGVVSISPWVPSKQWLIPVQLVPPCQVIITAYHNQNAVYVRPVGRNYQEQMFTVLQMVAAVVATSPPLDRAPHQGEMVACFYKNDGNYYRAIVQECTAEGYSVFFVDFGDICMASIQSMKFLPWEIKVKPCMAVKVSLKGVTQGPLTDDAVQYLNMLLRKEQQLRLECSKPDTDGVELFNCSDNKSVNAQIQELLTPEWKSFMKSGEDPHKGQVFMLEDTKVLPLIKGGLKSGFTNVWVTSVMPTGRVAVCPVDQDHPEVVHVLETLSFQINEYCESTDQNSSYNPRENEVCLVKFKDGLWHRAVNSMTFGATQTCQVLFLDFGNVETVPFTNIRRILPDFVHAHTLTSICQLDGKCFNQNSKTLTEF</sequence>
<evidence type="ECO:0000259" key="7">
    <source>
        <dbReference type="PROSITE" id="PS50865"/>
    </source>
</evidence>
<dbReference type="Pfam" id="PF00567">
    <property type="entry name" value="TUDOR"/>
    <property type="match status" value="3"/>
</dbReference>
<dbReference type="SMART" id="SM00333">
    <property type="entry name" value="TUDOR"/>
    <property type="match status" value="3"/>
</dbReference>
<dbReference type="SUPFAM" id="SSF54928">
    <property type="entry name" value="RNA-binding domain, RBD"/>
    <property type="match status" value="1"/>
</dbReference>
<evidence type="ECO:0000256" key="3">
    <source>
        <dbReference type="ARBA" id="ARBA00022833"/>
    </source>
</evidence>
<gene>
    <name evidence="8" type="ORF">ONE63_009408</name>
</gene>
<evidence type="ECO:0000256" key="4">
    <source>
        <dbReference type="PROSITE-ProRule" id="PRU00134"/>
    </source>
</evidence>
<keyword evidence="5" id="KW-0175">Coiled coil</keyword>
<reference evidence="8" key="1">
    <citation type="submission" date="2022-12" db="EMBL/GenBank/DDBJ databases">
        <title>Chromosome-level genome assembly of the bean flower thrips Megalurothrips usitatus.</title>
        <authorList>
            <person name="Ma L."/>
            <person name="Liu Q."/>
            <person name="Li H."/>
            <person name="Cai W."/>
        </authorList>
    </citation>
    <scope>NUCLEOTIDE SEQUENCE</scope>
    <source>
        <strain evidence="8">Cailab_2022a</strain>
    </source>
</reference>